<evidence type="ECO:0000259" key="8">
    <source>
        <dbReference type="SMART" id="SM00704"/>
    </source>
</evidence>
<dbReference type="InterPro" id="IPR013785">
    <property type="entry name" value="Aldolase_TIM"/>
</dbReference>
<reference evidence="9 10" key="1">
    <citation type="submission" date="2020-12" db="EMBL/GenBank/DDBJ databases">
        <title>Oil enriched cultivation method for isolating marine PHA-producing bacteria.</title>
        <authorList>
            <person name="Zheng W."/>
            <person name="Yu S."/>
            <person name="Huang Y."/>
        </authorList>
    </citation>
    <scope>NUCLEOTIDE SEQUENCE [LARGE SCALE GENOMIC DNA]</scope>
    <source>
        <strain evidence="9 10">SN0-2</strain>
    </source>
</reference>
<dbReference type="Gene3D" id="3.40.5.90">
    <property type="entry name" value="CDGSH iron-sulfur domain, mitoNEET-type"/>
    <property type="match status" value="2"/>
</dbReference>
<comment type="caution">
    <text evidence="9">The sequence shown here is derived from an EMBL/GenBank/DDBJ whole genome shotgun (WGS) entry which is preliminary data.</text>
</comment>
<dbReference type="PIRSF" id="PIRSF006429">
    <property type="entry name" value="GOGAT_lg_2"/>
    <property type="match status" value="1"/>
</dbReference>
<dbReference type="SMART" id="SM00704">
    <property type="entry name" value="ZnF_CDGSH"/>
    <property type="match status" value="2"/>
</dbReference>
<evidence type="ECO:0000256" key="2">
    <source>
        <dbReference type="ARBA" id="ARBA00022714"/>
    </source>
</evidence>
<dbReference type="Pfam" id="PF01645">
    <property type="entry name" value="Glu_synthase"/>
    <property type="match status" value="1"/>
</dbReference>
<protein>
    <submittedName>
        <fullName evidence="9">CDGSH iron-sulfur domain-containing protein</fullName>
    </submittedName>
</protein>
<evidence type="ECO:0000256" key="1">
    <source>
        <dbReference type="ARBA" id="ARBA00009716"/>
    </source>
</evidence>
<organism evidence="9 10">
    <name type="scientific">Microbulbifer salipaludis</name>
    <dbReference type="NCBI Taxonomy" id="187980"/>
    <lineage>
        <taxon>Bacteria</taxon>
        <taxon>Pseudomonadati</taxon>
        <taxon>Pseudomonadota</taxon>
        <taxon>Gammaproteobacteria</taxon>
        <taxon>Cellvibrionales</taxon>
        <taxon>Microbulbiferaceae</taxon>
        <taxon>Microbulbifer</taxon>
    </lineage>
</organism>
<proteinExistence type="inferred from homology"/>
<dbReference type="CDD" id="cd02808">
    <property type="entry name" value="GltS_FMN"/>
    <property type="match status" value="1"/>
</dbReference>
<keyword evidence="5" id="KW-0408">Iron</keyword>
<dbReference type="InterPro" id="IPR024188">
    <property type="entry name" value="GltB"/>
</dbReference>
<evidence type="ECO:0000313" key="10">
    <source>
        <dbReference type="Proteomes" id="UP000664293"/>
    </source>
</evidence>
<evidence type="ECO:0000256" key="5">
    <source>
        <dbReference type="ARBA" id="ARBA00023004"/>
    </source>
</evidence>
<dbReference type="InterPro" id="IPR002932">
    <property type="entry name" value="Glu_synthdom"/>
</dbReference>
<accession>A0ABS3E4F2</accession>
<dbReference type="Gene3D" id="3.20.20.70">
    <property type="entry name" value="Aldolase class I"/>
    <property type="match status" value="1"/>
</dbReference>
<sequence>MKPVVADNKPVKVSLTKDEEYYFCACGRSKNQPFCDGSHAGTDFKPKPFVVEESGDSYLCQCKHSMNLPFCDGSHKQFQSDAIGKEGPGIQANSANAPVASATKEEPTVEFIHQLAREGLSKMGHHGPMTSMGVPRHQLPHWDDIQVMVAQMATKPLFEDATVNTELVIGPKARKPLTLKIPLFVSDMSFGALSEEAKIALSKGAEMAGTGICSGEGGMLPEEQQANSRYFYELASAQFGYDETKLTQVQAFHFKGGQGAKTGTGGHLPGNKNLGKISEVRGIPEGIDAISPPTFKDLNSVDDFKAFADHVREITGGIPIGFKLSANHIERDIQFALDASADYIILDGRGGGTGAAPEMFRDHISVPTIPALARARRYLDQQGVRNEVTLIITGGLRVPMDFVKAMALGADGVAIANSAMQSIGCVAARMCNTNNCPAGIATQKADLRQRLNVDKSAEQLKNFLEASTELMQVMARACGHHSLSQFNQNDLATWHRELALLSGIRYSGVTEL</sequence>
<evidence type="ECO:0000256" key="4">
    <source>
        <dbReference type="ARBA" id="ARBA00023002"/>
    </source>
</evidence>
<dbReference type="RefSeq" id="WP_206999664.1">
    <property type="nucleotide sequence ID" value="NZ_JAEKJR010000001.1"/>
</dbReference>
<dbReference type="InterPro" id="IPR042216">
    <property type="entry name" value="MitoNEET_CISD"/>
</dbReference>
<keyword evidence="2" id="KW-0001">2Fe-2S</keyword>
<dbReference type="InterPro" id="IPR018967">
    <property type="entry name" value="FeS-contain_CDGSH-typ"/>
</dbReference>
<keyword evidence="10" id="KW-1185">Reference proteome</keyword>
<dbReference type="PANTHER" id="PTHR43819:SF1">
    <property type="entry name" value="ARCHAEAL-TYPE GLUTAMATE SYNTHASE [NADPH]"/>
    <property type="match status" value="1"/>
</dbReference>
<keyword evidence="3" id="KW-0479">Metal-binding</keyword>
<dbReference type="EMBL" id="JAEKJR010000001">
    <property type="protein sequence ID" value="MBN8430178.1"/>
    <property type="molecule type" value="Genomic_DNA"/>
</dbReference>
<dbReference type="Proteomes" id="UP000664293">
    <property type="component" value="Unassembled WGS sequence"/>
</dbReference>
<evidence type="ECO:0000256" key="6">
    <source>
        <dbReference type="ARBA" id="ARBA00023014"/>
    </source>
</evidence>
<name>A0ABS3E4F2_9GAMM</name>
<keyword evidence="6" id="KW-0411">Iron-sulfur</keyword>
<evidence type="ECO:0000313" key="9">
    <source>
        <dbReference type="EMBL" id="MBN8430178.1"/>
    </source>
</evidence>
<evidence type="ECO:0000256" key="7">
    <source>
        <dbReference type="PIRNR" id="PIRNR006429"/>
    </source>
</evidence>
<evidence type="ECO:0000256" key="3">
    <source>
        <dbReference type="ARBA" id="ARBA00022723"/>
    </source>
</evidence>
<dbReference type="PIRSF" id="PIRSF500061">
    <property type="entry name" value="GOGAT_lg2_archl"/>
    <property type="match status" value="1"/>
</dbReference>
<comment type="similarity">
    <text evidence="1 7">Belongs to the glutamate synthase family.</text>
</comment>
<dbReference type="SUPFAM" id="SSF51395">
    <property type="entry name" value="FMN-linked oxidoreductases"/>
    <property type="match status" value="1"/>
</dbReference>
<gene>
    <name evidence="9" type="ORF">JF535_04845</name>
</gene>
<keyword evidence="4" id="KW-0560">Oxidoreductase</keyword>
<dbReference type="PANTHER" id="PTHR43819">
    <property type="entry name" value="ARCHAEAL-TYPE GLUTAMATE SYNTHASE [NADPH]"/>
    <property type="match status" value="1"/>
</dbReference>
<feature type="domain" description="Iron-binding zinc finger CDGSH type" evidence="8">
    <location>
        <begin position="8"/>
        <end position="45"/>
    </location>
</feature>
<dbReference type="Pfam" id="PF09360">
    <property type="entry name" value="zf-CDGSH"/>
    <property type="match status" value="2"/>
</dbReference>
<dbReference type="InterPro" id="IPR043578">
    <property type="entry name" value="GltB_archl_type"/>
</dbReference>
<feature type="domain" description="Iron-binding zinc finger CDGSH type" evidence="8">
    <location>
        <begin position="46"/>
        <end position="81"/>
    </location>
</feature>